<feature type="transmembrane region" description="Helical" evidence="7">
    <location>
        <begin position="156"/>
        <end position="178"/>
    </location>
</feature>
<evidence type="ECO:0000256" key="5">
    <source>
        <dbReference type="ARBA" id="ARBA00022989"/>
    </source>
</evidence>
<organism evidence="9 10">
    <name type="scientific">Alkalihalobacterium chitinilyticum</name>
    <dbReference type="NCBI Taxonomy" id="2980103"/>
    <lineage>
        <taxon>Bacteria</taxon>
        <taxon>Bacillati</taxon>
        <taxon>Bacillota</taxon>
        <taxon>Bacilli</taxon>
        <taxon>Bacillales</taxon>
        <taxon>Bacillaceae</taxon>
        <taxon>Alkalihalobacterium</taxon>
    </lineage>
</organism>
<name>A0ABT5VJQ5_9BACI</name>
<dbReference type="SUPFAM" id="SSF48317">
    <property type="entry name" value="Acid phosphatase/Vanadium-dependent haloperoxidase"/>
    <property type="match status" value="1"/>
</dbReference>
<feature type="transmembrane region" description="Helical" evidence="7">
    <location>
        <begin position="132"/>
        <end position="150"/>
    </location>
</feature>
<dbReference type="Proteomes" id="UP001148125">
    <property type="component" value="Unassembled WGS sequence"/>
</dbReference>
<proteinExistence type="predicted"/>
<keyword evidence="5 7" id="KW-1133">Transmembrane helix</keyword>
<accession>A0ABT5VJQ5</accession>
<protein>
    <submittedName>
        <fullName evidence="9">Phosphatase PAP2 family protein</fullName>
    </submittedName>
</protein>
<evidence type="ECO:0000256" key="3">
    <source>
        <dbReference type="ARBA" id="ARBA00022692"/>
    </source>
</evidence>
<keyword evidence="4" id="KW-0378">Hydrolase</keyword>
<gene>
    <name evidence="9" type="ORF">N7Z68_20270</name>
</gene>
<dbReference type="PANTHER" id="PTHR14969">
    <property type="entry name" value="SPHINGOSINE-1-PHOSPHATE PHOSPHOHYDROLASE"/>
    <property type="match status" value="1"/>
</dbReference>
<evidence type="ECO:0000256" key="2">
    <source>
        <dbReference type="ARBA" id="ARBA00022475"/>
    </source>
</evidence>
<evidence type="ECO:0000256" key="6">
    <source>
        <dbReference type="ARBA" id="ARBA00023136"/>
    </source>
</evidence>
<comment type="caution">
    <text evidence="9">The sequence shown here is derived from an EMBL/GenBank/DDBJ whole genome shotgun (WGS) entry which is preliminary data.</text>
</comment>
<dbReference type="InterPro" id="IPR036938">
    <property type="entry name" value="PAP2/HPO_sf"/>
</dbReference>
<reference evidence="9" key="1">
    <citation type="submission" date="2024-05" db="EMBL/GenBank/DDBJ databases">
        <title>Alkalihalobacillus sp. strain MEB203 novel alkaliphilic bacterium from Lonar Lake, India.</title>
        <authorList>
            <person name="Joshi A."/>
            <person name="Thite S."/>
            <person name="Mengade P."/>
        </authorList>
    </citation>
    <scope>NUCLEOTIDE SEQUENCE</scope>
    <source>
        <strain evidence="9">MEB 203</strain>
    </source>
</reference>
<evidence type="ECO:0000256" key="4">
    <source>
        <dbReference type="ARBA" id="ARBA00022801"/>
    </source>
</evidence>
<dbReference type="Gene3D" id="1.20.144.10">
    <property type="entry name" value="Phosphatidic acid phosphatase type 2/haloperoxidase"/>
    <property type="match status" value="1"/>
</dbReference>
<dbReference type="CDD" id="cd01610">
    <property type="entry name" value="PAP2_like"/>
    <property type="match status" value="1"/>
</dbReference>
<keyword evidence="10" id="KW-1185">Reference proteome</keyword>
<evidence type="ECO:0000313" key="10">
    <source>
        <dbReference type="Proteomes" id="UP001148125"/>
    </source>
</evidence>
<dbReference type="RefSeq" id="WP_275120288.1">
    <property type="nucleotide sequence ID" value="NZ_JAOTPO010000019.1"/>
</dbReference>
<dbReference type="Pfam" id="PF01569">
    <property type="entry name" value="PAP2"/>
    <property type="match status" value="1"/>
</dbReference>
<dbReference type="PANTHER" id="PTHR14969:SF62">
    <property type="entry name" value="DECAPRENYLPHOSPHORYL-5-PHOSPHORIBOSE PHOSPHATASE RV3807C-RELATED"/>
    <property type="match status" value="1"/>
</dbReference>
<keyword evidence="6 7" id="KW-0472">Membrane</keyword>
<dbReference type="InterPro" id="IPR000326">
    <property type="entry name" value="PAP2/HPO"/>
</dbReference>
<feature type="transmembrane region" description="Helical" evidence="7">
    <location>
        <begin position="63"/>
        <end position="80"/>
    </location>
</feature>
<keyword evidence="2" id="KW-1003">Cell membrane</keyword>
<keyword evidence="3 7" id="KW-0812">Transmembrane</keyword>
<evidence type="ECO:0000256" key="1">
    <source>
        <dbReference type="ARBA" id="ARBA00004651"/>
    </source>
</evidence>
<dbReference type="SMART" id="SM00014">
    <property type="entry name" value="acidPPc"/>
    <property type="match status" value="1"/>
</dbReference>
<feature type="domain" description="Phosphatidic acid phosphatase type 2/haloperoxidase" evidence="8">
    <location>
        <begin position="62"/>
        <end position="171"/>
    </location>
</feature>
<sequence length="179" mass="20104">MDRSKQWFYRTDCNLFYFFNEKSRSKGSFLFMNYITHLGGATFTVGSTVILCILLTAPFQSTALAAALALTLSHAVVVIVKKGYHRKRPYLVLPNINVVDNPFKDHSFPSGHTTAIFSIVTPFILYNPMLSLLLLPIATLVGISRIFLGLHYPSDVVVGALLGFSSAFLTTIFMNYWFY</sequence>
<comment type="subcellular location">
    <subcellularLocation>
        <location evidence="1">Cell membrane</location>
        <topology evidence="1">Multi-pass membrane protein</topology>
    </subcellularLocation>
</comment>
<evidence type="ECO:0000256" key="7">
    <source>
        <dbReference type="SAM" id="Phobius"/>
    </source>
</evidence>
<feature type="transmembrane region" description="Helical" evidence="7">
    <location>
        <begin position="34"/>
        <end position="57"/>
    </location>
</feature>
<evidence type="ECO:0000259" key="8">
    <source>
        <dbReference type="SMART" id="SM00014"/>
    </source>
</evidence>
<dbReference type="EMBL" id="JAOTPO010000019">
    <property type="protein sequence ID" value="MDE5415687.1"/>
    <property type="molecule type" value="Genomic_DNA"/>
</dbReference>
<evidence type="ECO:0000313" key="9">
    <source>
        <dbReference type="EMBL" id="MDE5415687.1"/>
    </source>
</evidence>